<dbReference type="KEGG" id="nmv:NITMOv2_3294"/>
<keyword evidence="1" id="KW-0540">Nuclease</keyword>
<keyword evidence="1" id="KW-0255">Endonuclease</keyword>
<dbReference type="EC" id="3.1.-.-" evidence="1"/>
<evidence type="ECO:0000313" key="3">
    <source>
        <dbReference type="Proteomes" id="UP000069205"/>
    </source>
</evidence>
<dbReference type="STRING" id="42253.NITMOv2_3294"/>
<dbReference type="SUPFAM" id="SSF50118">
    <property type="entry name" value="Cell growth inhibitor/plasmid maintenance toxic component"/>
    <property type="match status" value="1"/>
</dbReference>
<dbReference type="GO" id="GO:0004521">
    <property type="term" value="F:RNA endonuclease activity"/>
    <property type="evidence" value="ECO:0007669"/>
    <property type="project" value="TreeGrafter"/>
</dbReference>
<reference evidence="2 3" key="1">
    <citation type="journal article" date="2015" name="Proc. Natl. Acad. Sci. U.S.A.">
        <title>Expanded metabolic versatility of ubiquitous nitrite-oxidizing bacteria from the genus Nitrospira.</title>
        <authorList>
            <person name="Koch H."/>
            <person name="Lucker S."/>
            <person name="Albertsen M."/>
            <person name="Kitzinger K."/>
            <person name="Herbold C."/>
            <person name="Spieck E."/>
            <person name="Nielsen P.H."/>
            <person name="Wagner M."/>
            <person name="Daims H."/>
        </authorList>
    </citation>
    <scope>NUCLEOTIDE SEQUENCE [LARGE SCALE GENOMIC DNA]</scope>
    <source>
        <strain evidence="2 3">NSP M-1</strain>
    </source>
</reference>
<proteinExistence type="inferred from homology"/>
<keyword evidence="1" id="KW-0378">Hydrolase</keyword>
<sequence length="112" mass="12316">MRKTPRRGDVYWVVLDPTIGSEIKKTRPAVVVSNNSCNTYGSRVVVLPLTSHVDSLYPGEALITVDGKAARALGDQIRSVDKSRLRSRIETLSPDELMAVEDAIRVTLGLRP</sequence>
<dbReference type="PATRIC" id="fig|42253.5.peg.3249"/>
<dbReference type="GO" id="GO:0006402">
    <property type="term" value="P:mRNA catabolic process"/>
    <property type="evidence" value="ECO:0007669"/>
    <property type="project" value="TreeGrafter"/>
</dbReference>
<dbReference type="InterPro" id="IPR011067">
    <property type="entry name" value="Plasmid_toxin/cell-grow_inhib"/>
</dbReference>
<comment type="similarity">
    <text evidence="1">Belongs to the PemK/MazF family.</text>
</comment>
<evidence type="ECO:0000313" key="2">
    <source>
        <dbReference type="EMBL" id="ALA59687.1"/>
    </source>
</evidence>
<dbReference type="AlphaFoldDB" id="A0A0K2GGD1"/>
<dbReference type="PIRSF" id="PIRSF033490">
    <property type="entry name" value="MazF"/>
    <property type="match status" value="1"/>
</dbReference>
<dbReference type="OrthoDB" id="9793906at2"/>
<evidence type="ECO:0000256" key="1">
    <source>
        <dbReference type="PIRNR" id="PIRNR033490"/>
    </source>
</evidence>
<dbReference type="Pfam" id="PF02452">
    <property type="entry name" value="PemK_toxin"/>
    <property type="match status" value="1"/>
</dbReference>
<dbReference type="GO" id="GO:0016075">
    <property type="term" value="P:rRNA catabolic process"/>
    <property type="evidence" value="ECO:0007669"/>
    <property type="project" value="TreeGrafter"/>
</dbReference>
<organism evidence="2 3">
    <name type="scientific">Nitrospira moscoviensis</name>
    <dbReference type="NCBI Taxonomy" id="42253"/>
    <lineage>
        <taxon>Bacteria</taxon>
        <taxon>Pseudomonadati</taxon>
        <taxon>Nitrospirota</taxon>
        <taxon>Nitrospiria</taxon>
        <taxon>Nitrospirales</taxon>
        <taxon>Nitrospiraceae</taxon>
        <taxon>Nitrospira</taxon>
    </lineage>
</organism>
<name>A0A0K2GGD1_NITMO</name>
<dbReference type="Proteomes" id="UP000069205">
    <property type="component" value="Chromosome"/>
</dbReference>
<protein>
    <recommendedName>
        <fullName evidence="1">mRNA interferase</fullName>
        <ecNumber evidence="1">3.1.-.-</ecNumber>
    </recommendedName>
</protein>
<dbReference type="EMBL" id="CP011801">
    <property type="protein sequence ID" value="ALA59687.1"/>
    <property type="molecule type" value="Genomic_DNA"/>
</dbReference>
<gene>
    <name evidence="2" type="ORF">NITMOv2_3294</name>
</gene>
<keyword evidence="3" id="KW-1185">Reference proteome</keyword>
<dbReference type="GO" id="GO:0016787">
    <property type="term" value="F:hydrolase activity"/>
    <property type="evidence" value="ECO:0007669"/>
    <property type="project" value="UniProtKB-KW"/>
</dbReference>
<dbReference type="InterPro" id="IPR003477">
    <property type="entry name" value="PemK-like"/>
</dbReference>
<dbReference type="PANTHER" id="PTHR33988">
    <property type="entry name" value="ENDORIBONUCLEASE MAZF-RELATED"/>
    <property type="match status" value="1"/>
</dbReference>
<dbReference type="Gene3D" id="2.30.30.110">
    <property type="match status" value="1"/>
</dbReference>
<dbReference type="GO" id="GO:0003677">
    <property type="term" value="F:DNA binding"/>
    <property type="evidence" value="ECO:0007669"/>
    <property type="project" value="InterPro"/>
</dbReference>
<comment type="function">
    <text evidence="1">Toxic component of a type II toxin-antitoxin (TA) system.</text>
</comment>
<accession>A0A0K2GGD1</accession>